<protein>
    <recommendedName>
        <fullName evidence="3">Cytoskeleton protein RodZ-like C-terminal domain-containing protein</fullName>
    </recommendedName>
</protein>
<evidence type="ECO:0000313" key="4">
    <source>
        <dbReference type="EMBL" id="MBK1620209.1"/>
    </source>
</evidence>
<keyword evidence="2" id="KW-1133">Transmembrane helix</keyword>
<evidence type="ECO:0000256" key="1">
    <source>
        <dbReference type="SAM" id="MobiDB-lite"/>
    </source>
</evidence>
<feature type="transmembrane region" description="Helical" evidence="2">
    <location>
        <begin position="127"/>
        <end position="148"/>
    </location>
</feature>
<feature type="region of interest" description="Disordered" evidence="1">
    <location>
        <begin position="415"/>
        <end position="436"/>
    </location>
</feature>
<sequence>MAEEADAITPNEPATRSGASTSATDSPGQQLRQAREARKLDISQLATSLRIAPQVVEALEQDDYKQLPSAVFVSGYIRSYARLVGLDPEPLNQSFRRLHPNVEPPTPHVVRAESSQSEEDAPEGGGLAVYLIAALVVLALAAGGYGWWVSRPGPSQPTNGQPDLNEERLSARPENGAATGAAIDDEPRQQPSPLEPEASTTPAPESSSGSASTPPPAQPAASTAPAQTASADVLVRGQDAQQRPSTSDQLGEASQETPTGPTASVTDETARDPLTAASARDTSTRQPASGSLPTPASPEEERPAVRQTASLTVDNAAANAPSEAEAATDSAAAASTSQAVELAFTGPCWVDIRDSTGKVLLFGEMNRDSRETLTGEPPYSLVIGNAAATQLTVAGQPFDLTSVARGNVARFKLDPAEVNRETTDASADTSADADAE</sequence>
<dbReference type="Pfam" id="PF13413">
    <property type="entry name" value="HTH_25"/>
    <property type="match status" value="1"/>
</dbReference>
<comment type="caution">
    <text evidence="4">The sequence shown here is derived from an EMBL/GenBank/DDBJ whole genome shotgun (WGS) entry which is preliminary data.</text>
</comment>
<evidence type="ECO:0000259" key="3">
    <source>
        <dbReference type="Pfam" id="PF13464"/>
    </source>
</evidence>
<dbReference type="InterPro" id="IPR010982">
    <property type="entry name" value="Lambda_DNA-bd_dom_sf"/>
</dbReference>
<dbReference type="InterPro" id="IPR025194">
    <property type="entry name" value="RodZ-like_C"/>
</dbReference>
<name>A0A9X0WB71_9GAMM</name>
<keyword evidence="5" id="KW-1185">Reference proteome</keyword>
<organism evidence="4 5">
    <name type="scientific">Lamprobacter modestohalophilus</name>
    <dbReference type="NCBI Taxonomy" id="1064514"/>
    <lineage>
        <taxon>Bacteria</taxon>
        <taxon>Pseudomonadati</taxon>
        <taxon>Pseudomonadota</taxon>
        <taxon>Gammaproteobacteria</taxon>
        <taxon>Chromatiales</taxon>
        <taxon>Chromatiaceae</taxon>
        <taxon>Lamprobacter</taxon>
    </lineage>
</organism>
<dbReference type="CDD" id="cd00093">
    <property type="entry name" value="HTH_XRE"/>
    <property type="match status" value="1"/>
</dbReference>
<feature type="region of interest" description="Disordered" evidence="1">
    <location>
        <begin position="1"/>
        <end position="36"/>
    </location>
</feature>
<dbReference type="InterPro" id="IPR001387">
    <property type="entry name" value="Cro/C1-type_HTH"/>
</dbReference>
<feature type="compositionally biased region" description="Polar residues" evidence="1">
    <location>
        <begin position="12"/>
        <end position="32"/>
    </location>
</feature>
<dbReference type="PANTHER" id="PTHR34475:SF1">
    <property type="entry name" value="CYTOSKELETON PROTEIN RODZ"/>
    <property type="match status" value="1"/>
</dbReference>
<dbReference type="PANTHER" id="PTHR34475">
    <property type="match status" value="1"/>
</dbReference>
<reference evidence="4 5" key="1">
    <citation type="journal article" date="2020" name="Microorganisms">
        <title>Osmotic Adaptation and Compatible Solute Biosynthesis of Phototrophic Bacteria as Revealed from Genome Analyses.</title>
        <authorList>
            <person name="Imhoff J.F."/>
            <person name="Rahn T."/>
            <person name="Kunzel S."/>
            <person name="Keller A."/>
            <person name="Neulinger S.C."/>
        </authorList>
    </citation>
    <scope>NUCLEOTIDE SEQUENCE [LARGE SCALE GENOMIC DNA]</scope>
    <source>
        <strain evidence="4 5">DSM 25653</strain>
    </source>
</reference>
<dbReference type="AlphaFoldDB" id="A0A9X0WB71"/>
<feature type="compositionally biased region" description="Low complexity" evidence="1">
    <location>
        <begin position="219"/>
        <end position="231"/>
    </location>
</feature>
<feature type="compositionally biased region" description="Polar residues" evidence="1">
    <location>
        <begin position="280"/>
        <end position="294"/>
    </location>
</feature>
<dbReference type="InterPro" id="IPR050400">
    <property type="entry name" value="Bact_Cytoskel_RodZ"/>
</dbReference>
<evidence type="ECO:0000313" key="5">
    <source>
        <dbReference type="Proteomes" id="UP001138768"/>
    </source>
</evidence>
<proteinExistence type="predicted"/>
<accession>A0A9X0WB71</accession>
<feature type="compositionally biased region" description="Low complexity" evidence="1">
    <location>
        <begin position="196"/>
        <end position="212"/>
    </location>
</feature>
<dbReference type="EMBL" id="NRRY01000034">
    <property type="protein sequence ID" value="MBK1620209.1"/>
    <property type="molecule type" value="Genomic_DNA"/>
</dbReference>
<feature type="compositionally biased region" description="Polar residues" evidence="1">
    <location>
        <begin position="239"/>
        <end position="267"/>
    </location>
</feature>
<dbReference type="Proteomes" id="UP001138768">
    <property type="component" value="Unassembled WGS sequence"/>
</dbReference>
<feature type="region of interest" description="Disordered" evidence="1">
    <location>
        <begin position="99"/>
        <end position="123"/>
    </location>
</feature>
<dbReference type="RefSeq" id="WP_200246833.1">
    <property type="nucleotide sequence ID" value="NZ_NRRY01000034.1"/>
</dbReference>
<dbReference type="Pfam" id="PF13464">
    <property type="entry name" value="RodZ_C"/>
    <property type="match status" value="1"/>
</dbReference>
<gene>
    <name evidence="4" type="ORF">CKO42_17530</name>
</gene>
<evidence type="ECO:0000256" key="2">
    <source>
        <dbReference type="SAM" id="Phobius"/>
    </source>
</evidence>
<dbReference type="GO" id="GO:0003677">
    <property type="term" value="F:DNA binding"/>
    <property type="evidence" value="ECO:0007669"/>
    <property type="project" value="InterPro"/>
</dbReference>
<feature type="region of interest" description="Disordered" evidence="1">
    <location>
        <begin position="178"/>
        <end position="306"/>
    </location>
</feature>
<keyword evidence="2" id="KW-0812">Transmembrane</keyword>
<feature type="domain" description="Cytoskeleton protein RodZ-like C-terminal" evidence="3">
    <location>
        <begin position="341"/>
        <end position="412"/>
    </location>
</feature>
<dbReference type="Gene3D" id="1.10.260.40">
    <property type="entry name" value="lambda repressor-like DNA-binding domains"/>
    <property type="match status" value="1"/>
</dbReference>
<keyword evidence="2" id="KW-0472">Membrane</keyword>